<accession>A0A6N6VKC5</accession>
<dbReference type="InterPro" id="IPR036390">
    <property type="entry name" value="WH_DNA-bd_sf"/>
</dbReference>
<evidence type="ECO:0000256" key="1">
    <source>
        <dbReference type="ARBA" id="ARBA00009437"/>
    </source>
</evidence>
<dbReference type="InterPro" id="IPR000847">
    <property type="entry name" value="LysR_HTH_N"/>
</dbReference>
<protein>
    <submittedName>
        <fullName evidence="6">LysR family transcriptional regulator</fullName>
    </submittedName>
</protein>
<evidence type="ECO:0000259" key="5">
    <source>
        <dbReference type="PROSITE" id="PS50931"/>
    </source>
</evidence>
<dbReference type="GO" id="GO:0003700">
    <property type="term" value="F:DNA-binding transcription factor activity"/>
    <property type="evidence" value="ECO:0007669"/>
    <property type="project" value="InterPro"/>
</dbReference>
<dbReference type="SUPFAM" id="SSF46785">
    <property type="entry name" value="Winged helix' DNA-binding domain"/>
    <property type="match status" value="1"/>
</dbReference>
<reference evidence="6 7" key="1">
    <citation type="submission" date="2019-09" db="EMBL/GenBank/DDBJ databases">
        <title>Parvibaculum sedimenti sp. nov., isolated from sediment.</title>
        <authorList>
            <person name="Wang Y."/>
        </authorList>
    </citation>
    <scope>NUCLEOTIDE SEQUENCE [LARGE SCALE GENOMIC DNA]</scope>
    <source>
        <strain evidence="6 7">HXT-9</strain>
    </source>
</reference>
<dbReference type="Gene3D" id="1.10.10.10">
    <property type="entry name" value="Winged helix-like DNA-binding domain superfamily/Winged helix DNA-binding domain"/>
    <property type="match status" value="1"/>
</dbReference>
<dbReference type="InterPro" id="IPR005119">
    <property type="entry name" value="LysR_subst-bd"/>
</dbReference>
<dbReference type="RefSeq" id="WP_152214976.1">
    <property type="nucleotide sequence ID" value="NZ_JBAQYD010000319.1"/>
</dbReference>
<dbReference type="Proteomes" id="UP000468901">
    <property type="component" value="Unassembled WGS sequence"/>
</dbReference>
<keyword evidence="2" id="KW-0805">Transcription regulation</keyword>
<keyword evidence="4" id="KW-0804">Transcription</keyword>
<dbReference type="Pfam" id="PF03466">
    <property type="entry name" value="LysR_substrate"/>
    <property type="match status" value="1"/>
</dbReference>
<dbReference type="PANTHER" id="PTHR30537:SF3">
    <property type="entry name" value="TRANSCRIPTIONAL REGULATORY PROTEIN"/>
    <property type="match status" value="1"/>
</dbReference>
<evidence type="ECO:0000313" key="7">
    <source>
        <dbReference type="Proteomes" id="UP000468901"/>
    </source>
</evidence>
<name>A0A6N6VKC5_9HYPH</name>
<evidence type="ECO:0000256" key="4">
    <source>
        <dbReference type="ARBA" id="ARBA00023163"/>
    </source>
</evidence>
<dbReference type="AlphaFoldDB" id="A0A6N6VKC5"/>
<dbReference type="GO" id="GO:0043565">
    <property type="term" value="F:sequence-specific DNA binding"/>
    <property type="evidence" value="ECO:0007669"/>
    <property type="project" value="TreeGrafter"/>
</dbReference>
<dbReference type="PRINTS" id="PR00039">
    <property type="entry name" value="HTHLYSR"/>
</dbReference>
<dbReference type="Pfam" id="PF00126">
    <property type="entry name" value="HTH_1"/>
    <property type="match status" value="1"/>
</dbReference>
<dbReference type="GO" id="GO:0006351">
    <property type="term" value="P:DNA-templated transcription"/>
    <property type="evidence" value="ECO:0007669"/>
    <property type="project" value="TreeGrafter"/>
</dbReference>
<dbReference type="InterPro" id="IPR036388">
    <property type="entry name" value="WH-like_DNA-bd_sf"/>
</dbReference>
<sequence>MTNTQPGWELYRSFLAVVREGSLSGAARALDITQPTVGRHIDALEQALGIALFTRSQTGLNATEGALALVPHAEAMAAAAEALQRAASGEAEEDRGTVRITASEIIGTEVLPPILAAFHEQHPRIAVELLLSNRTEDLLRRDADIAIRMVRPTQAALVAKKIGTIHLGLHAHPSYVEKHGAPRSVEEITAHPIIGFDREPSVRRLEGLGIPISRDLFAFRCDSDVAQYAAQRAGFGLGFCQIALAKRDGLVPILPGLIGFQLEVWVAMHEDLRTSRRMRLMFDHLAEHVAAYIASENR</sequence>
<dbReference type="PROSITE" id="PS50931">
    <property type="entry name" value="HTH_LYSR"/>
    <property type="match status" value="1"/>
</dbReference>
<dbReference type="SUPFAM" id="SSF53850">
    <property type="entry name" value="Periplasmic binding protein-like II"/>
    <property type="match status" value="1"/>
</dbReference>
<dbReference type="PANTHER" id="PTHR30537">
    <property type="entry name" value="HTH-TYPE TRANSCRIPTIONAL REGULATOR"/>
    <property type="match status" value="1"/>
</dbReference>
<evidence type="ECO:0000256" key="2">
    <source>
        <dbReference type="ARBA" id="ARBA00023015"/>
    </source>
</evidence>
<keyword evidence="7" id="KW-1185">Reference proteome</keyword>
<feature type="domain" description="HTH lysR-type" evidence="5">
    <location>
        <begin position="12"/>
        <end position="63"/>
    </location>
</feature>
<gene>
    <name evidence="6" type="ORF">F2P47_04515</name>
</gene>
<proteinExistence type="inferred from homology"/>
<evidence type="ECO:0000313" key="6">
    <source>
        <dbReference type="EMBL" id="KAB7741673.1"/>
    </source>
</evidence>
<evidence type="ECO:0000256" key="3">
    <source>
        <dbReference type="ARBA" id="ARBA00023125"/>
    </source>
</evidence>
<dbReference type="InterPro" id="IPR058163">
    <property type="entry name" value="LysR-type_TF_proteobact-type"/>
</dbReference>
<dbReference type="Gene3D" id="3.40.190.290">
    <property type="match status" value="1"/>
</dbReference>
<organism evidence="6 7">
    <name type="scientific">Parvibaculum sedimenti</name>
    <dbReference type="NCBI Taxonomy" id="2608632"/>
    <lineage>
        <taxon>Bacteria</taxon>
        <taxon>Pseudomonadati</taxon>
        <taxon>Pseudomonadota</taxon>
        <taxon>Alphaproteobacteria</taxon>
        <taxon>Hyphomicrobiales</taxon>
        <taxon>Parvibaculaceae</taxon>
        <taxon>Parvibaculum</taxon>
    </lineage>
</organism>
<dbReference type="CDD" id="cd08422">
    <property type="entry name" value="PBP2_CrgA_like"/>
    <property type="match status" value="1"/>
</dbReference>
<comment type="similarity">
    <text evidence="1">Belongs to the LysR transcriptional regulatory family.</text>
</comment>
<dbReference type="EMBL" id="WESC01000003">
    <property type="protein sequence ID" value="KAB7741673.1"/>
    <property type="molecule type" value="Genomic_DNA"/>
</dbReference>
<keyword evidence="3" id="KW-0238">DNA-binding</keyword>
<comment type="caution">
    <text evidence="6">The sequence shown here is derived from an EMBL/GenBank/DDBJ whole genome shotgun (WGS) entry which is preliminary data.</text>
</comment>